<sequence length="233" mass="26646">NNPFNIVMILRTMKRDDQKLFVDNLHELRQVTSISILCNHPDDYNEWKTLYSKLTSISKINNDIELQLKELIAEQLSKKLAYDERETTKSLRDGDRGSAALHIREAQKSIEKLSEDIIQRQNFLQKRQRADAKKEQLLERQKIDLGKRGAKLMLQEMVATLEQSPSEVTDRPLSGVTNQPLSRVTDRPLSGVTDRIPSQTTDESLKQAPHQLVVPRLPKVWVRVGFGIVLGLG</sequence>
<dbReference type="Proteomes" id="UP000682733">
    <property type="component" value="Unassembled WGS sequence"/>
</dbReference>
<dbReference type="Proteomes" id="UP000677228">
    <property type="component" value="Unassembled WGS sequence"/>
</dbReference>
<dbReference type="EMBL" id="CAJNOK010013600">
    <property type="protein sequence ID" value="CAF1187702.1"/>
    <property type="molecule type" value="Genomic_DNA"/>
</dbReference>
<evidence type="ECO:0000313" key="4">
    <source>
        <dbReference type="Proteomes" id="UP000677228"/>
    </source>
</evidence>
<comment type="caution">
    <text evidence="2">The sequence shown here is derived from an EMBL/GenBank/DDBJ whole genome shotgun (WGS) entry which is preliminary data.</text>
</comment>
<protein>
    <submittedName>
        <fullName evidence="2">Uncharacterized protein</fullName>
    </submittedName>
</protein>
<evidence type="ECO:0000256" key="1">
    <source>
        <dbReference type="SAM" id="MobiDB-lite"/>
    </source>
</evidence>
<feature type="non-terminal residue" evidence="2">
    <location>
        <position position="1"/>
    </location>
</feature>
<proteinExistence type="predicted"/>
<evidence type="ECO:0000313" key="2">
    <source>
        <dbReference type="EMBL" id="CAF1187702.1"/>
    </source>
</evidence>
<dbReference type="EMBL" id="CAJOBA010035127">
    <property type="protein sequence ID" value="CAF3998705.1"/>
    <property type="molecule type" value="Genomic_DNA"/>
</dbReference>
<name>A0A8S2EI68_9BILA</name>
<feature type="region of interest" description="Disordered" evidence="1">
    <location>
        <begin position="163"/>
        <end position="204"/>
    </location>
</feature>
<gene>
    <name evidence="2" type="ORF">OVA965_LOCUS23379</name>
    <name evidence="3" type="ORF">TMI583_LOCUS24095</name>
</gene>
<accession>A0A8S2EI68</accession>
<evidence type="ECO:0000313" key="3">
    <source>
        <dbReference type="EMBL" id="CAF3998705.1"/>
    </source>
</evidence>
<organism evidence="2 4">
    <name type="scientific">Didymodactylos carnosus</name>
    <dbReference type="NCBI Taxonomy" id="1234261"/>
    <lineage>
        <taxon>Eukaryota</taxon>
        <taxon>Metazoa</taxon>
        <taxon>Spiralia</taxon>
        <taxon>Gnathifera</taxon>
        <taxon>Rotifera</taxon>
        <taxon>Eurotatoria</taxon>
        <taxon>Bdelloidea</taxon>
        <taxon>Philodinida</taxon>
        <taxon>Philodinidae</taxon>
        <taxon>Didymodactylos</taxon>
    </lineage>
</organism>
<dbReference type="AlphaFoldDB" id="A0A8S2EI68"/>
<reference evidence="2" key="1">
    <citation type="submission" date="2021-02" db="EMBL/GenBank/DDBJ databases">
        <authorList>
            <person name="Nowell W R."/>
        </authorList>
    </citation>
    <scope>NUCLEOTIDE SEQUENCE</scope>
</reference>